<dbReference type="RefSeq" id="WP_243430533.1">
    <property type="nucleotide sequence ID" value="NZ_CP147251.1"/>
</dbReference>
<keyword evidence="2" id="KW-0732">Signal</keyword>
<feature type="region of interest" description="Disordered" evidence="1">
    <location>
        <begin position="42"/>
        <end position="115"/>
    </location>
</feature>
<protein>
    <recommendedName>
        <fullName evidence="5">WxL domain-containing protein</fullName>
    </recommendedName>
</protein>
<sequence length="935" mass="101847">MKKRAFVLLLLLSYPGIISTYADTSEETLDSTIQSTEEIASAVETTDMTTDESTEVSSQTETSTSEDSAEITEETVVETNESNVETEISSEEEPVETTQSETISSETETLPKTRKARSVASQSVKNWTEFKAAVLDPTVTNVSVTADILNTENDVQGAQEINVSIALKNLTIDGNGHTIDFRGTSFQNLQAIPSGTTINIVLKNMTIYGQNYWGPFRYGGPTKQSGGAAYGEGTLTYENITYEGAQLTCSPTYNIVFSGKIRNASVNQYVSPFSNKTYNTQVNQVNIEASNMTLLDNADYEGTTQNAGVLQLYYGGMLKVGNHAKLSVTSNGTGGESGLYTVYLQGSLETGENAEITINTRESGNQTALYVTNAGSKVNVTNGTKLAIHVNDKNRSSDRSIVQLASNTTFTVSSDAIFSIDGTARRTGLWATYYNSVIGAQAYSTFKIDERGTFTVNLSGDSDKIAVVYVAGNGTFGFNNAKLVDLNTQNTTGAMTLISMNPGVFTSSIQKVEAWNKGNSTDVPDKIWNPVFDMRVPYTAGNVQSSVTASSLSQAVSQDLITNYRTQNFQRVRFSYIPDVTIQLDELQGNPNDPTSKVLQGTTNPHAMIVFEGENLPEPTLASPNETSTQKYHVQADEKGQYTYTLSKSLTPGKTIKAKAYLSGKEAETSQKVPSLPTFTTTAAITKADKEVTQLLWEDSGVLVYTIENTGTTAFYPSQFTPDIPDTWTIDSSKTQVNINGEQVDNSKLTSTVLRPNDRLTMSIPVTFNKVGTFDYTGTLKGTSDANRKYELPDITTTQQSFEVKKPTLALSSVPNLDFGSNPIQSKEMTLTTNNKQIIEGVDEYVNKQNWELVANVSPLTDADSKALPSSLFFGNTKLTFGNDHVIYTNDTLHQGAFKLQYESQKGFKLKVEPSNLKSQSSYTGTITWTLVDGL</sequence>
<feature type="signal peptide" evidence="2">
    <location>
        <begin position="1"/>
        <end position="22"/>
    </location>
</feature>
<accession>A0ABZ2SL06</accession>
<reference evidence="3 4" key="2">
    <citation type="submission" date="2024-03" db="EMBL/GenBank/DDBJ databases">
        <title>The Genome Sequence of Enterococcus sp. DIV2402.</title>
        <authorList>
            <consortium name="The Broad Institute Genomics Platform"/>
            <consortium name="The Broad Institute Microbial Omics Core"/>
            <consortium name="The Broad Institute Genomic Center for Infectious Diseases"/>
            <person name="Earl A."/>
            <person name="Manson A."/>
            <person name="Gilmore M."/>
            <person name="Schwartman J."/>
            <person name="Shea T."/>
            <person name="Abouelleil A."/>
            <person name="Cao P."/>
            <person name="Chapman S."/>
            <person name="Cusick C."/>
            <person name="Young S."/>
            <person name="Neafsey D."/>
            <person name="Nusbaum C."/>
            <person name="Birren B."/>
        </authorList>
    </citation>
    <scope>NUCLEOTIDE SEQUENCE [LARGE SCALE GENOMIC DNA]</scope>
    <source>
        <strain evidence="3 4">DIV2402</strain>
    </source>
</reference>
<gene>
    <name evidence="3" type="ORF">DOK78_001156</name>
</gene>
<evidence type="ECO:0000313" key="4">
    <source>
        <dbReference type="Proteomes" id="UP000664701"/>
    </source>
</evidence>
<evidence type="ECO:0000256" key="2">
    <source>
        <dbReference type="SAM" id="SignalP"/>
    </source>
</evidence>
<dbReference type="Pfam" id="PF20585">
    <property type="entry name" value="Pectate_lyase_5"/>
    <property type="match status" value="1"/>
</dbReference>
<feature type="compositionally biased region" description="Low complexity" evidence="1">
    <location>
        <begin position="77"/>
        <end position="87"/>
    </location>
</feature>
<dbReference type="EMBL" id="CP147251">
    <property type="protein sequence ID" value="WYJ76523.1"/>
    <property type="molecule type" value="Genomic_DNA"/>
</dbReference>
<feature type="compositionally biased region" description="Low complexity" evidence="1">
    <location>
        <begin position="96"/>
        <end position="108"/>
    </location>
</feature>
<dbReference type="Proteomes" id="UP000664701">
    <property type="component" value="Chromosome"/>
</dbReference>
<feature type="compositionally biased region" description="Low complexity" evidence="1">
    <location>
        <begin position="55"/>
        <end position="66"/>
    </location>
</feature>
<name>A0ABZ2SL06_9ENTE</name>
<dbReference type="InterPro" id="IPR046776">
    <property type="entry name" value="Pectate_lyase_5"/>
</dbReference>
<evidence type="ECO:0008006" key="5">
    <source>
        <dbReference type="Google" id="ProtNLM"/>
    </source>
</evidence>
<evidence type="ECO:0000313" key="3">
    <source>
        <dbReference type="EMBL" id="WYJ76523.1"/>
    </source>
</evidence>
<feature type="compositionally biased region" description="Acidic residues" evidence="1">
    <location>
        <begin position="67"/>
        <end position="76"/>
    </location>
</feature>
<proteinExistence type="predicted"/>
<feature type="chain" id="PRO_5045781671" description="WxL domain-containing protein" evidence="2">
    <location>
        <begin position="23"/>
        <end position="935"/>
    </location>
</feature>
<evidence type="ECO:0000256" key="1">
    <source>
        <dbReference type="SAM" id="MobiDB-lite"/>
    </source>
</evidence>
<organism evidence="3 4">
    <name type="scientific">Candidatus Enterococcus lowellii</name>
    <dbReference type="NCBI Taxonomy" id="2230877"/>
    <lineage>
        <taxon>Bacteria</taxon>
        <taxon>Bacillati</taxon>
        <taxon>Bacillota</taxon>
        <taxon>Bacilli</taxon>
        <taxon>Lactobacillales</taxon>
        <taxon>Enterococcaceae</taxon>
        <taxon>Enterococcus</taxon>
    </lineage>
</organism>
<reference evidence="3 4" key="1">
    <citation type="submission" date="2021-03" db="EMBL/GenBank/DDBJ databases">
        <authorList>
            <person name="Gilmore M.S."/>
            <person name="Schwartzman J."/>
            <person name="Van Tyne D."/>
            <person name="Martin M."/>
            <person name="Earl A.M."/>
            <person name="Manson A.L."/>
            <person name="Straub T."/>
            <person name="Salamzade R."/>
            <person name="Saavedra J."/>
            <person name="Lebreton F."/>
            <person name="Prichula J."/>
            <person name="Schaufler K."/>
            <person name="Gaca A."/>
            <person name="Sgardioli B."/>
            <person name="Wagenaar J."/>
            <person name="Strong T."/>
        </authorList>
    </citation>
    <scope>NUCLEOTIDE SEQUENCE [LARGE SCALE GENOMIC DNA]</scope>
    <source>
        <strain evidence="3 4">DIV2402</strain>
    </source>
</reference>
<keyword evidence="4" id="KW-1185">Reference proteome</keyword>